<feature type="domain" description="Amidohydrolase-related" evidence="5">
    <location>
        <begin position="67"/>
        <end position="408"/>
    </location>
</feature>
<evidence type="ECO:0000256" key="2">
    <source>
        <dbReference type="ARBA" id="ARBA00022723"/>
    </source>
</evidence>
<dbReference type="InterPro" id="IPR006680">
    <property type="entry name" value="Amidohydro-rel"/>
</dbReference>
<evidence type="ECO:0000256" key="4">
    <source>
        <dbReference type="PIRNR" id="PIRNR038994"/>
    </source>
</evidence>
<dbReference type="SUPFAM" id="SSF51556">
    <property type="entry name" value="Metallo-dependent hydrolases"/>
    <property type="match status" value="1"/>
</dbReference>
<dbReference type="InterPro" id="IPR003764">
    <property type="entry name" value="GlcNAc_6-P_deAcase"/>
</dbReference>
<dbReference type="InterPro" id="IPR032466">
    <property type="entry name" value="Metal_Hydrolase"/>
</dbReference>
<dbReference type="Pfam" id="PF01979">
    <property type="entry name" value="Amidohydro_1"/>
    <property type="match status" value="1"/>
</dbReference>
<proteinExistence type="inferred from homology"/>
<accession>A0ABS8YGU8</accession>
<name>A0ABS8YGU8_9BACL</name>
<protein>
    <submittedName>
        <fullName evidence="6">Amidohydrolase family protein</fullName>
    </submittedName>
</protein>
<dbReference type="Gene3D" id="3.20.20.140">
    <property type="entry name" value="Metal-dependent hydrolases"/>
    <property type="match status" value="1"/>
</dbReference>
<dbReference type="RefSeq" id="WP_233695903.1">
    <property type="nucleotide sequence ID" value="NZ_JAJNBZ010000002.1"/>
</dbReference>
<dbReference type="Proteomes" id="UP001199916">
    <property type="component" value="Unassembled WGS sequence"/>
</dbReference>
<dbReference type="PANTHER" id="PTHR11113">
    <property type="entry name" value="N-ACETYLGLUCOSAMINE-6-PHOSPHATE DEACETYLASE"/>
    <property type="match status" value="1"/>
</dbReference>
<dbReference type="PANTHER" id="PTHR11113:SF14">
    <property type="entry name" value="N-ACETYLGLUCOSAMINE-6-PHOSPHATE DEACETYLASE"/>
    <property type="match status" value="1"/>
</dbReference>
<evidence type="ECO:0000313" key="7">
    <source>
        <dbReference type="Proteomes" id="UP001199916"/>
    </source>
</evidence>
<comment type="caution">
    <text evidence="6">The sequence shown here is derived from an EMBL/GenBank/DDBJ whole genome shotgun (WGS) entry which is preliminary data.</text>
</comment>
<keyword evidence="4" id="KW-0119">Carbohydrate metabolism</keyword>
<gene>
    <name evidence="6" type="ORF">LQV63_05305</name>
</gene>
<comment type="similarity">
    <text evidence="1 4">Belongs to the metallo-dependent hydrolases superfamily. NagA family.</text>
</comment>
<reference evidence="6 7" key="1">
    <citation type="submission" date="2021-11" db="EMBL/GenBank/DDBJ databases">
        <title>Draft genome sequence of Paenibacillus profundus YoMME, a new Gram-positive bacteria with exoelectrogenic properties.</title>
        <authorList>
            <person name="Hubenova Y."/>
            <person name="Hubenova E."/>
            <person name="Manasiev Y."/>
            <person name="Peykov S."/>
            <person name="Mitov M."/>
        </authorList>
    </citation>
    <scope>NUCLEOTIDE SEQUENCE [LARGE SCALE GENOMIC DNA]</scope>
    <source>
        <strain evidence="6 7">YoMME</strain>
    </source>
</reference>
<evidence type="ECO:0000256" key="3">
    <source>
        <dbReference type="ARBA" id="ARBA00022801"/>
    </source>
</evidence>
<evidence type="ECO:0000313" key="6">
    <source>
        <dbReference type="EMBL" id="MCE5168729.1"/>
    </source>
</evidence>
<sequence length="411" mass="44177">MTVIEGYCLLGGSFRRWDAGDNGCVAEAREIRSPSSAAAESMGPTADDASIEWHGACGSGSRQQHSFIAPGLVDLQINGCFGIDFNQASLTVEQVHEATRKLWQHGVTTYYPTVITNADDSISQIISTIAAACEEDELTALSIAGLHLEGPYLSPEDGARGAHDKKYICPPDMTQFARWQQAAGGRIRLVTLSPEWAEAPAFIAAVAASGVTVSIGHTAASPEQIRQAAQAGARMSTHLGNGAHLMLPRHPNYIWEQLADERIWTCVIADGFHLPSSVLKVFQRAKPERFVLVSDAVYLCGLAPGPYRTHIGGDVVLTQEGRLQLAADPRMLAGSAQLLPHGIAHMIRACGLSPAAAWRAASLNPAIAMGLPHRHGLERGAPADAVEWSWNEDAAIRIHRVWKAGRLVKEE</sequence>
<keyword evidence="7" id="KW-1185">Reference proteome</keyword>
<evidence type="ECO:0000259" key="5">
    <source>
        <dbReference type="Pfam" id="PF01979"/>
    </source>
</evidence>
<organism evidence="6 7">
    <name type="scientific">Paenibacillus profundus</name>
    <dbReference type="NCBI Taxonomy" id="1173085"/>
    <lineage>
        <taxon>Bacteria</taxon>
        <taxon>Bacillati</taxon>
        <taxon>Bacillota</taxon>
        <taxon>Bacilli</taxon>
        <taxon>Bacillales</taxon>
        <taxon>Paenibacillaceae</taxon>
        <taxon>Paenibacillus</taxon>
    </lineage>
</organism>
<keyword evidence="2" id="KW-0479">Metal-binding</keyword>
<evidence type="ECO:0000256" key="1">
    <source>
        <dbReference type="ARBA" id="ARBA00010716"/>
    </source>
</evidence>
<dbReference type="PIRSF" id="PIRSF038994">
    <property type="entry name" value="NagA"/>
    <property type="match status" value="1"/>
</dbReference>
<dbReference type="EMBL" id="JAJNBZ010000002">
    <property type="protein sequence ID" value="MCE5168729.1"/>
    <property type="molecule type" value="Genomic_DNA"/>
</dbReference>
<keyword evidence="3 4" id="KW-0378">Hydrolase</keyword>